<keyword evidence="2" id="KW-1185">Reference proteome</keyword>
<protein>
    <submittedName>
        <fullName evidence="1">Uncharacterized protein</fullName>
    </submittedName>
</protein>
<name>A0A1A9ZCY5_GLOPL</name>
<organism evidence="1 2">
    <name type="scientific">Glossina pallidipes</name>
    <name type="common">Tsetse fly</name>
    <dbReference type="NCBI Taxonomy" id="7398"/>
    <lineage>
        <taxon>Eukaryota</taxon>
        <taxon>Metazoa</taxon>
        <taxon>Ecdysozoa</taxon>
        <taxon>Arthropoda</taxon>
        <taxon>Hexapoda</taxon>
        <taxon>Insecta</taxon>
        <taxon>Pterygota</taxon>
        <taxon>Neoptera</taxon>
        <taxon>Endopterygota</taxon>
        <taxon>Diptera</taxon>
        <taxon>Brachycera</taxon>
        <taxon>Muscomorpha</taxon>
        <taxon>Hippoboscoidea</taxon>
        <taxon>Glossinidae</taxon>
        <taxon>Glossina</taxon>
    </lineage>
</organism>
<accession>A0A1A9ZCY5</accession>
<reference evidence="1" key="2">
    <citation type="submission" date="2020-05" db="UniProtKB">
        <authorList>
            <consortium name="EnsemblMetazoa"/>
        </authorList>
    </citation>
    <scope>IDENTIFICATION</scope>
    <source>
        <strain evidence="1">IAEA</strain>
    </source>
</reference>
<evidence type="ECO:0000313" key="2">
    <source>
        <dbReference type="Proteomes" id="UP000092445"/>
    </source>
</evidence>
<proteinExistence type="predicted"/>
<dbReference type="VEuPathDB" id="VectorBase:GPAI010886"/>
<reference evidence="2" key="1">
    <citation type="submission" date="2014-03" db="EMBL/GenBank/DDBJ databases">
        <authorList>
            <person name="Aksoy S."/>
            <person name="Warren W."/>
            <person name="Wilson R.K."/>
        </authorList>
    </citation>
    <scope>NUCLEOTIDE SEQUENCE [LARGE SCALE GENOMIC DNA]</scope>
    <source>
        <strain evidence="2">IAEA</strain>
    </source>
</reference>
<dbReference type="EnsemblMetazoa" id="GPAI010886-RA">
    <property type="protein sequence ID" value="GPAI010886-PA"/>
    <property type="gene ID" value="GPAI010886"/>
</dbReference>
<dbReference type="AlphaFoldDB" id="A0A1A9ZCY5"/>
<dbReference type="Proteomes" id="UP000092445">
    <property type="component" value="Unassembled WGS sequence"/>
</dbReference>
<evidence type="ECO:0000313" key="1">
    <source>
        <dbReference type="EnsemblMetazoa" id="GPAI010886-PA"/>
    </source>
</evidence>
<sequence length="112" mass="13114">MKRFPCCVNESQFFGQTQLQTYIHMLLNFIRLDCFRYPYYPYLLSTTIEFSLNLVLNGFASHGENIKRFSFIKLNNSFARRFLLSFLVSSEGTSSSSHLLDVHIRLQQTVTD</sequence>